<evidence type="ECO:0000313" key="3">
    <source>
        <dbReference type="Proteomes" id="UP000641625"/>
    </source>
</evidence>
<feature type="region of interest" description="Disordered" evidence="1">
    <location>
        <begin position="1"/>
        <end position="50"/>
    </location>
</feature>
<dbReference type="RefSeq" id="WP_170097799.1">
    <property type="nucleotide sequence ID" value="NZ_WOWA01000007.1"/>
</dbReference>
<name>A0A847UQH5_HALAR</name>
<evidence type="ECO:0000256" key="1">
    <source>
        <dbReference type="SAM" id="MobiDB-lite"/>
    </source>
</evidence>
<accession>A0A847UQH5</accession>
<evidence type="ECO:0000313" key="2">
    <source>
        <dbReference type="EMBL" id="NLV14374.1"/>
    </source>
</evidence>
<sequence>MSHAPTSSDRSSGQVDDRPALGSRQNFWGDDADDQDDEDGGHSEEAGTDEAEHLARRYVLEFVQPICTATLRDTPNRGFAPHFALIFDNEPLGKGSNLDAMHRTNKIVELTDPCFHLPKQQESGGRTIENRQHRLRRRYNEETGYINYGEPTGTGIASFSEEIYDQCVHNYLWDRYRSSQDGDGDGLSVTNIEGYVEHADRLWHDPGQDSLGSLIQFIKHVREKEDN</sequence>
<dbReference type="EMBL" id="WOWA01000007">
    <property type="protein sequence ID" value="NLV14374.1"/>
    <property type="molecule type" value="Genomic_DNA"/>
</dbReference>
<feature type="compositionally biased region" description="Acidic residues" evidence="1">
    <location>
        <begin position="30"/>
        <end position="39"/>
    </location>
</feature>
<gene>
    <name evidence="2" type="ORF">GOC77_13990</name>
</gene>
<protein>
    <submittedName>
        <fullName evidence="2">Uncharacterized protein</fullName>
    </submittedName>
</protein>
<proteinExistence type="predicted"/>
<dbReference type="AlphaFoldDB" id="A0A847UQH5"/>
<reference evidence="2" key="1">
    <citation type="submission" date="2019-12" db="EMBL/GenBank/DDBJ databases">
        <title>Whole genome sequencing of Haloarcula argentinensis strain pws5.</title>
        <authorList>
            <person name="Verma D.K."/>
            <person name="Gopal K."/>
            <person name="Prasad E.S."/>
        </authorList>
    </citation>
    <scope>NUCLEOTIDE SEQUENCE</scope>
    <source>
        <strain evidence="2">Pws5</strain>
    </source>
</reference>
<feature type="compositionally biased region" description="Polar residues" evidence="1">
    <location>
        <begin position="1"/>
        <end position="14"/>
    </location>
</feature>
<dbReference type="Proteomes" id="UP000641625">
    <property type="component" value="Unassembled WGS sequence"/>
</dbReference>
<feature type="compositionally biased region" description="Basic and acidic residues" evidence="1">
    <location>
        <begin position="40"/>
        <end position="50"/>
    </location>
</feature>
<comment type="caution">
    <text evidence="2">The sequence shown here is derived from an EMBL/GenBank/DDBJ whole genome shotgun (WGS) entry which is preliminary data.</text>
</comment>
<organism evidence="2 3">
    <name type="scientific">Haloarcula argentinensis</name>
    <dbReference type="NCBI Taxonomy" id="43776"/>
    <lineage>
        <taxon>Archaea</taxon>
        <taxon>Methanobacteriati</taxon>
        <taxon>Methanobacteriota</taxon>
        <taxon>Stenosarchaea group</taxon>
        <taxon>Halobacteria</taxon>
        <taxon>Halobacteriales</taxon>
        <taxon>Haloarculaceae</taxon>
        <taxon>Haloarcula</taxon>
    </lineage>
</organism>